<evidence type="ECO:0000259" key="4">
    <source>
        <dbReference type="Pfam" id="PF13847"/>
    </source>
</evidence>
<dbReference type="InterPro" id="IPR050320">
    <property type="entry name" value="N5-glutamine_MTase"/>
</dbReference>
<dbReference type="GO" id="GO:0032259">
    <property type="term" value="P:methylation"/>
    <property type="evidence" value="ECO:0007669"/>
    <property type="project" value="UniProtKB-KW"/>
</dbReference>
<keyword evidence="2" id="KW-0808">Transferase</keyword>
<protein>
    <recommendedName>
        <fullName evidence="4">Methyltransferase domain-containing protein</fullName>
    </recommendedName>
</protein>
<dbReference type="AlphaFoldDB" id="A0A1F5SLJ3"/>
<evidence type="ECO:0000313" key="5">
    <source>
        <dbReference type="EMBL" id="OGF27519.1"/>
    </source>
</evidence>
<gene>
    <name evidence="5" type="ORF">A2227_01570</name>
</gene>
<dbReference type="InterPro" id="IPR025714">
    <property type="entry name" value="Methyltranfer_dom"/>
</dbReference>
<dbReference type="CDD" id="cd02440">
    <property type="entry name" value="AdoMet_MTases"/>
    <property type="match status" value="1"/>
</dbReference>
<evidence type="ECO:0000256" key="2">
    <source>
        <dbReference type="ARBA" id="ARBA00022679"/>
    </source>
</evidence>
<dbReference type="EMBL" id="MFGB01000007">
    <property type="protein sequence ID" value="OGF27519.1"/>
    <property type="molecule type" value="Genomic_DNA"/>
</dbReference>
<dbReference type="GO" id="GO:0008276">
    <property type="term" value="F:protein methyltransferase activity"/>
    <property type="evidence" value="ECO:0007669"/>
    <property type="project" value="InterPro"/>
</dbReference>
<dbReference type="InterPro" id="IPR004556">
    <property type="entry name" value="HemK-like"/>
</dbReference>
<evidence type="ECO:0000313" key="6">
    <source>
        <dbReference type="Proteomes" id="UP000178367"/>
    </source>
</evidence>
<sequence>MLIKKRLSGLPVAYLIGHKSFYGLDFIVNKNTLVPRPETEMMVDLTTRYSQLITRNEQMLMVDVGTGSGCIIISLAKQILSRFPTPDFIATDISPEALAVARKNAKQHGVNKQIKFLRGNLLLPVLSDKNFQSKIKNQKPKIIITANLPYLTPTQIKNSPSIKHEPKIALSAGPDGLKYYRQLFMQIRQMLNVKYQMSIFCEIDPSQSAKIKQLAKRELPKHKFEIKKDLAGYDRLAVIKINYNSI</sequence>
<name>A0A1F5SLJ3_9BACT</name>
<comment type="caution">
    <text evidence="5">The sequence shown here is derived from an EMBL/GenBank/DDBJ whole genome shotgun (WGS) entry which is preliminary data.</text>
</comment>
<dbReference type="SUPFAM" id="SSF53335">
    <property type="entry name" value="S-adenosyl-L-methionine-dependent methyltransferases"/>
    <property type="match status" value="1"/>
</dbReference>
<feature type="domain" description="Methyltransferase" evidence="4">
    <location>
        <begin position="57"/>
        <end position="138"/>
    </location>
</feature>
<keyword evidence="1" id="KW-0489">Methyltransferase</keyword>
<dbReference type="InterPro" id="IPR029063">
    <property type="entry name" value="SAM-dependent_MTases_sf"/>
</dbReference>
<dbReference type="Pfam" id="PF13847">
    <property type="entry name" value="Methyltransf_31"/>
    <property type="match status" value="1"/>
</dbReference>
<dbReference type="NCBIfam" id="TIGR00536">
    <property type="entry name" value="hemK_fam"/>
    <property type="match status" value="1"/>
</dbReference>
<accession>A0A1F5SLJ3</accession>
<evidence type="ECO:0000256" key="1">
    <source>
        <dbReference type="ARBA" id="ARBA00022603"/>
    </source>
</evidence>
<dbReference type="STRING" id="1797994.A2227_01570"/>
<proteinExistence type="predicted"/>
<dbReference type="PANTHER" id="PTHR18895">
    <property type="entry name" value="HEMK METHYLTRANSFERASE"/>
    <property type="match status" value="1"/>
</dbReference>
<dbReference type="Gene3D" id="1.10.8.10">
    <property type="entry name" value="DNA helicase RuvA subunit, C-terminal domain"/>
    <property type="match status" value="1"/>
</dbReference>
<reference evidence="5 6" key="1">
    <citation type="journal article" date="2016" name="Nat. Commun.">
        <title>Thousands of microbial genomes shed light on interconnected biogeochemical processes in an aquifer system.</title>
        <authorList>
            <person name="Anantharaman K."/>
            <person name="Brown C.T."/>
            <person name="Hug L.A."/>
            <person name="Sharon I."/>
            <person name="Castelle C.J."/>
            <person name="Probst A.J."/>
            <person name="Thomas B.C."/>
            <person name="Singh A."/>
            <person name="Wilkins M.J."/>
            <person name="Karaoz U."/>
            <person name="Brodie E.L."/>
            <person name="Williams K.H."/>
            <person name="Hubbard S.S."/>
            <person name="Banfield J.F."/>
        </authorList>
    </citation>
    <scope>NUCLEOTIDE SEQUENCE [LARGE SCALE GENOMIC DNA]</scope>
</reference>
<keyword evidence="3" id="KW-0949">S-adenosyl-L-methionine</keyword>
<dbReference type="PANTHER" id="PTHR18895:SF74">
    <property type="entry name" value="MTRF1L RELEASE FACTOR GLUTAMINE METHYLTRANSFERASE"/>
    <property type="match status" value="1"/>
</dbReference>
<evidence type="ECO:0000256" key="3">
    <source>
        <dbReference type="ARBA" id="ARBA00022691"/>
    </source>
</evidence>
<organism evidence="5 6">
    <name type="scientific">Candidatus Falkowbacteria bacterium RIFOXYA2_FULL_47_19</name>
    <dbReference type="NCBI Taxonomy" id="1797994"/>
    <lineage>
        <taxon>Bacteria</taxon>
        <taxon>Candidatus Falkowiibacteriota</taxon>
    </lineage>
</organism>
<dbReference type="Gene3D" id="3.40.50.150">
    <property type="entry name" value="Vaccinia Virus protein VP39"/>
    <property type="match status" value="1"/>
</dbReference>
<dbReference type="Proteomes" id="UP000178367">
    <property type="component" value="Unassembled WGS sequence"/>
</dbReference>